<keyword evidence="4" id="KW-1185">Reference proteome</keyword>
<gene>
    <name evidence="3" type="ORF">J2X01_000297</name>
</gene>
<evidence type="ECO:0000259" key="2">
    <source>
        <dbReference type="Pfam" id="PF13699"/>
    </source>
</evidence>
<dbReference type="RefSeq" id="WP_310049887.1">
    <property type="nucleotide sequence ID" value="NZ_JAVDVQ010000001.1"/>
</dbReference>
<proteinExistence type="predicted"/>
<dbReference type="Proteomes" id="UP001252243">
    <property type="component" value="Unassembled WGS sequence"/>
</dbReference>
<evidence type="ECO:0000313" key="3">
    <source>
        <dbReference type="EMBL" id="MDR7081028.1"/>
    </source>
</evidence>
<dbReference type="Pfam" id="PF13699">
    <property type="entry name" value="eCIS_core"/>
    <property type="match status" value="1"/>
</dbReference>
<organism evidence="3 4">
    <name type="scientific">Arthrobacter ginsengisoli</name>
    <dbReference type="NCBI Taxonomy" id="1356565"/>
    <lineage>
        <taxon>Bacteria</taxon>
        <taxon>Bacillati</taxon>
        <taxon>Actinomycetota</taxon>
        <taxon>Actinomycetes</taxon>
        <taxon>Micrococcales</taxon>
        <taxon>Micrococcaceae</taxon>
        <taxon>Arthrobacter</taxon>
    </lineage>
</organism>
<sequence length="1132" mass="122034">MAARVAGGSLSPELPEGFDGKTTAARAPGGTASPGEGPASPLPESSPSPAALIRDPGPGEPLDPEILGRVEQVFRLPLDGVRLHRGREAGAAAARLNARAFTVGSHVFLGAGESPADLELMAHEVTHVIQQRSVGIYRETAMRDIRSTIVGAAPDAVLAAVRALPGYGLMSVVLGQDLLTGSPSTTEPQDYVQQLLTQGPFAAAVGPVLGTLNVLQDIVSLIVDGLQRHNLTLRRIFADLETAWDEISLIEGVDFNVGVIGRLIERFFADVRAFVGSLVDSVLAKVRTAVVGLAEPYLTADPIGPYWRLAVKVLRYDPLRGVDVSAPTVEILADFLHLIGKDEALAQMTERGTLQQTAEWIDQQIGRFLELKGQAVALFTDAWNAISPQNLAELPATISGLADRALALLRKIGEFAADVGAEVLALIKKSLLGWLGQHADGVRGFRLLTVILGRNPFTGTPVERSAENIIKGFVTLLPNGEQTYKELSESGVIGQAAANIEAAMAELGISWELVTNTFRGIWDLVTLQSLLSPLETFDKILAAFGEPLGRIISFVAVVIREVILLILALMNFPTELLNNIIANVLAAIDDIRRDPIGFLKNIVSALKGGFLGFLDKIGTYLLQGLAGWLFRGLRGLGIEPPTAITLESIITLVIQVLGVTMETLWKKLAERIGEEKVAKIRGAVDKLSGAWSFIKDVQERGITAVWEFLAGQLSSLWDTIITTAQNWIMEQVVNRVVAKLISMLDPTGIMAVINGCIAFFNAVQSAIEYLRDLLEILDQYVSTIAAVARGDVAPGAAMVERGLANAVPVAIGFLANQVGLGNVPEKVKEIIESLRALVDRALDWLFDQAIRLGQAALNALGVGQDKPAAGTPEHDAAVQAGLAALPAIQGAQLDGSDITYDHAQAVAAAVKKAHPVFKTFTVVDSADRWDYDYTASPGKTIPGAHKADEEWLKEALKFLGVIKPHKQQEGPGNRKIKSGDVPYFVLTSEHVVPRSFMDTALSAIAPGPSGSKWITESFYDQMTTVMIFNKAADRKNVTENRGAENQIRGDFSHIRQFKSFARQHSADETMARFEDLTSDAIERTIKAVKADHEQNKDKRKLATPEPEPGRIREAAHKQRGEFAAYVLQLPLP</sequence>
<evidence type="ECO:0000313" key="4">
    <source>
        <dbReference type="Proteomes" id="UP001252243"/>
    </source>
</evidence>
<dbReference type="EMBL" id="JAVDVQ010000001">
    <property type="protein sequence ID" value="MDR7081028.1"/>
    <property type="molecule type" value="Genomic_DNA"/>
</dbReference>
<name>A0ABU1U758_9MICC</name>
<feature type="region of interest" description="Disordered" evidence="1">
    <location>
        <begin position="1"/>
        <end position="64"/>
    </location>
</feature>
<evidence type="ECO:0000256" key="1">
    <source>
        <dbReference type="SAM" id="MobiDB-lite"/>
    </source>
</evidence>
<dbReference type="InterPro" id="IPR025295">
    <property type="entry name" value="eCIS_core_dom"/>
</dbReference>
<protein>
    <recommendedName>
        <fullName evidence="2">eCIS core domain-containing protein</fullName>
    </recommendedName>
</protein>
<comment type="caution">
    <text evidence="3">The sequence shown here is derived from an EMBL/GenBank/DDBJ whole genome shotgun (WGS) entry which is preliminary data.</text>
</comment>
<reference evidence="3 4" key="1">
    <citation type="submission" date="2023-07" db="EMBL/GenBank/DDBJ databases">
        <title>Sorghum-associated microbial communities from plants grown in Nebraska, USA.</title>
        <authorList>
            <person name="Schachtman D."/>
        </authorList>
    </citation>
    <scope>NUCLEOTIDE SEQUENCE [LARGE SCALE GENOMIC DNA]</scope>
    <source>
        <strain evidence="3 4">BE167</strain>
    </source>
</reference>
<feature type="domain" description="eCIS core" evidence="2">
    <location>
        <begin position="61"/>
        <end position="133"/>
    </location>
</feature>
<accession>A0ABU1U758</accession>
<feature type="region of interest" description="Disordered" evidence="1">
    <location>
        <begin position="1090"/>
        <end position="1110"/>
    </location>
</feature>